<dbReference type="RefSeq" id="WP_307334662.1">
    <property type="nucleotide sequence ID" value="NZ_JAUSUQ010000001.1"/>
</dbReference>
<evidence type="ECO:0000313" key="1">
    <source>
        <dbReference type="EMBL" id="MDQ0337494.1"/>
    </source>
</evidence>
<gene>
    <name evidence="1" type="ORF">J2S00_000264</name>
</gene>
<sequence>MGSLSFWQERLQLHGIQVKRDERFGRAMLLFTDYDGIELALVETEQMVSLQDWAGQDVPHKHIIRHMFGVSIGVQSADPTVQVLQEGGLGL</sequence>
<dbReference type="SUPFAM" id="SSF54593">
    <property type="entry name" value="Glyoxalase/Bleomycin resistance protein/Dihydroxybiphenyl dioxygenase"/>
    <property type="match status" value="1"/>
</dbReference>
<dbReference type="PANTHER" id="PTHR36110:SF2">
    <property type="entry name" value="RING-CLEAVING DIOXYGENASE MHQE-RELATED"/>
    <property type="match status" value="1"/>
</dbReference>
<comment type="caution">
    <text evidence="1">The sequence shown here is derived from an EMBL/GenBank/DDBJ whole genome shotgun (WGS) entry which is preliminary data.</text>
</comment>
<reference evidence="1 2" key="1">
    <citation type="submission" date="2023-07" db="EMBL/GenBank/DDBJ databases">
        <title>Genomic Encyclopedia of Type Strains, Phase IV (KMG-IV): sequencing the most valuable type-strain genomes for metagenomic binning, comparative biology and taxonomic classification.</title>
        <authorList>
            <person name="Goeker M."/>
        </authorList>
    </citation>
    <scope>NUCLEOTIDE SEQUENCE [LARGE SCALE GENOMIC DNA]</scope>
    <source>
        <strain evidence="1 2">DSM 17740</strain>
    </source>
</reference>
<keyword evidence="2" id="KW-1185">Reference proteome</keyword>
<dbReference type="Gene3D" id="3.10.180.10">
    <property type="entry name" value="2,3-Dihydroxybiphenyl 1,2-Dioxygenase, domain 1"/>
    <property type="match status" value="1"/>
</dbReference>
<dbReference type="InterPro" id="IPR029068">
    <property type="entry name" value="Glyas_Bleomycin-R_OHBP_Dase"/>
</dbReference>
<organism evidence="1 2">
    <name type="scientific">Caldalkalibacillus uzonensis</name>
    <dbReference type="NCBI Taxonomy" id="353224"/>
    <lineage>
        <taxon>Bacteria</taxon>
        <taxon>Bacillati</taxon>
        <taxon>Bacillota</taxon>
        <taxon>Bacilli</taxon>
        <taxon>Bacillales</taxon>
        <taxon>Bacillaceae</taxon>
        <taxon>Caldalkalibacillus</taxon>
    </lineage>
</organism>
<dbReference type="InterPro" id="IPR052537">
    <property type="entry name" value="Extradiol_RC_dioxygenase"/>
</dbReference>
<protein>
    <recommendedName>
        <fullName evidence="3">VOC domain-containing protein</fullName>
    </recommendedName>
</protein>
<dbReference type="EMBL" id="JAUSUQ010000001">
    <property type="protein sequence ID" value="MDQ0337494.1"/>
    <property type="molecule type" value="Genomic_DNA"/>
</dbReference>
<dbReference type="Proteomes" id="UP001232445">
    <property type="component" value="Unassembled WGS sequence"/>
</dbReference>
<dbReference type="PANTHER" id="PTHR36110">
    <property type="entry name" value="RING-CLEAVING DIOXYGENASE MHQE-RELATED"/>
    <property type="match status" value="1"/>
</dbReference>
<name>A0ABU0CM49_9BACI</name>
<proteinExistence type="predicted"/>
<evidence type="ECO:0000313" key="2">
    <source>
        <dbReference type="Proteomes" id="UP001232445"/>
    </source>
</evidence>
<evidence type="ECO:0008006" key="3">
    <source>
        <dbReference type="Google" id="ProtNLM"/>
    </source>
</evidence>
<accession>A0ABU0CM49</accession>